<dbReference type="NCBIfam" id="TIGR03135">
    <property type="entry name" value="malonate_mdcG"/>
    <property type="match status" value="1"/>
</dbReference>
<feature type="domain" description="Phosphoribosyl-dephospho-CoA transferase MdcG C-terminal" evidence="4">
    <location>
        <begin position="89"/>
        <end position="199"/>
    </location>
</feature>
<dbReference type="InterPro" id="IPR048903">
    <property type="entry name" value="MdcG_N"/>
</dbReference>
<feature type="active site" evidence="3">
    <location>
        <position position="133"/>
    </location>
</feature>
<accession>A0A5R8ZHH6</accession>
<dbReference type="EMBL" id="VAUO01000001">
    <property type="protein sequence ID" value="TLP65222.1"/>
    <property type="molecule type" value="Genomic_DNA"/>
</dbReference>
<evidence type="ECO:0000259" key="4">
    <source>
        <dbReference type="Pfam" id="PF10620"/>
    </source>
</evidence>
<dbReference type="EC" id="2.7.7.66" evidence="3"/>
<dbReference type="InterPro" id="IPR049180">
    <property type="entry name" value="MdcG_C"/>
</dbReference>
<keyword evidence="7" id="KW-1185">Reference proteome</keyword>
<comment type="function">
    <text evidence="3">Transfers 2'-(5-triphosphoribosyl)-3'-dephosphocoenzyme-A to the apo-[acyl-carrier-protein] of the malonate decarboxylase to yield holo-[acyl-carrier-protein].</text>
</comment>
<comment type="catalytic activity">
    <reaction evidence="3">
        <text>apo-[malonate decarboxylase ACP] + 2'-(5''-triphospho-alpha-D-ribosyl)-3'-dephospho-CoA = holo-[malonate decarboxylase ACP] + diphosphate</text>
        <dbReference type="Rhea" id="RHEA:42644"/>
        <dbReference type="Rhea" id="RHEA-COMP:10160"/>
        <dbReference type="Rhea" id="RHEA-COMP:10161"/>
        <dbReference type="ChEBI" id="CHEBI:29999"/>
        <dbReference type="ChEBI" id="CHEBI:33019"/>
        <dbReference type="ChEBI" id="CHEBI:61378"/>
        <dbReference type="ChEBI" id="CHEBI:82683"/>
        <dbReference type="EC" id="2.7.7.66"/>
    </reaction>
</comment>
<dbReference type="NCBIfam" id="NF002332">
    <property type="entry name" value="PRK01293.1"/>
    <property type="match status" value="1"/>
</dbReference>
<name>A0A5R8ZHH6_9PSED</name>
<dbReference type="OrthoDB" id="1275217at2"/>
<evidence type="ECO:0000313" key="7">
    <source>
        <dbReference type="Proteomes" id="UP000309819"/>
    </source>
</evidence>
<gene>
    <name evidence="3" type="primary">mdcG</name>
    <name evidence="6" type="ORF">FEM01_03350</name>
</gene>
<evidence type="ECO:0000259" key="5">
    <source>
        <dbReference type="Pfam" id="PF20866"/>
    </source>
</evidence>
<dbReference type="Pfam" id="PF20866">
    <property type="entry name" value="MdcG_N"/>
    <property type="match status" value="1"/>
</dbReference>
<proteinExistence type="inferred from homology"/>
<keyword evidence="1 3" id="KW-0808">Transferase</keyword>
<evidence type="ECO:0000256" key="2">
    <source>
        <dbReference type="ARBA" id="ARBA00022695"/>
    </source>
</evidence>
<dbReference type="Proteomes" id="UP000309819">
    <property type="component" value="Unassembled WGS sequence"/>
</dbReference>
<feature type="active site" evidence="3">
    <location>
        <position position="135"/>
    </location>
</feature>
<dbReference type="RefSeq" id="WP_138217845.1">
    <property type="nucleotide sequence ID" value="NZ_VAUO01000001.1"/>
</dbReference>
<comment type="similarity">
    <text evidence="3">Belongs to the MdcG family.</text>
</comment>
<protein>
    <recommendedName>
        <fullName evidence="3">Phosphoribosyl-dephospho-CoA transferase</fullName>
        <ecNumber evidence="3">2.7.7.66</ecNumber>
    </recommendedName>
    <alternativeName>
        <fullName evidence="3">Malonate decarboxylase holo-[acyl-carrier-protein] synthase</fullName>
        <shortName evidence="3">Holo-ACP synthase</shortName>
    </alternativeName>
</protein>
<evidence type="ECO:0000256" key="1">
    <source>
        <dbReference type="ARBA" id="ARBA00022679"/>
    </source>
</evidence>
<organism evidence="6 7">
    <name type="scientific">Pseudomonas mosselii</name>
    <dbReference type="NCBI Taxonomy" id="78327"/>
    <lineage>
        <taxon>Bacteria</taxon>
        <taxon>Pseudomonadati</taxon>
        <taxon>Pseudomonadota</taxon>
        <taxon>Gammaproteobacteria</taxon>
        <taxon>Pseudomonadales</taxon>
        <taxon>Pseudomonadaceae</taxon>
        <taxon>Pseudomonas</taxon>
    </lineage>
</organism>
<dbReference type="GO" id="GO:0016779">
    <property type="term" value="F:nucleotidyltransferase activity"/>
    <property type="evidence" value="ECO:0007669"/>
    <property type="project" value="UniProtKB-UniRule"/>
</dbReference>
<dbReference type="InterPro" id="IPR017557">
    <property type="entry name" value="Holo-ACP_synthase"/>
</dbReference>
<dbReference type="Pfam" id="PF10620">
    <property type="entry name" value="MdcG"/>
    <property type="match status" value="1"/>
</dbReference>
<keyword evidence="2 3" id="KW-0548">Nucleotidyltransferase</keyword>
<dbReference type="AlphaFoldDB" id="A0A5R8ZHH6"/>
<evidence type="ECO:0000256" key="3">
    <source>
        <dbReference type="HAMAP-Rule" id="MF_00650"/>
    </source>
</evidence>
<evidence type="ECO:0000313" key="6">
    <source>
        <dbReference type="EMBL" id="TLP65222.1"/>
    </source>
</evidence>
<sequence length="208" mass="22230">MNALRPHDLLWGMTSAMLPDDAPGWALQVLDQGLPVVVRRAGCTQGWVAVGVRGDGRERRYAALMRTQDVTQVASPEQIVARAQLGLAACWPALDALGAVARVLDSSHLAWGPTGGVGYQLATGIEVLHADSDLDLLLRTPQPLARQAARDLLEILDCAPCRVDVQLETPGGAVALREWAGPARRVLLKATNGARLVIDPWAALEWAA</sequence>
<comment type="caution">
    <text evidence="6">The sequence shown here is derived from an EMBL/GenBank/DDBJ whole genome shotgun (WGS) entry which is preliminary data.</text>
</comment>
<reference evidence="6 7" key="1">
    <citation type="submission" date="2019-05" db="EMBL/GenBank/DDBJ databases">
        <title>Pseudomonas sp. SC006 isolated from lettuce that can produce HBGAs.</title>
        <authorList>
            <person name="Wang D."/>
            <person name="Liao N."/>
            <person name="Liu D."/>
            <person name="Zhang Z."/>
            <person name="Zou S."/>
        </authorList>
    </citation>
    <scope>NUCLEOTIDE SEQUENCE [LARGE SCALE GENOMIC DNA]</scope>
    <source>
        <strain evidence="6 7">SC006</strain>
    </source>
</reference>
<feature type="domain" description="Phosphoribosyl-dephospho-CoA transferase MdcG N-terminal" evidence="5">
    <location>
        <begin position="5"/>
        <end position="76"/>
    </location>
</feature>
<dbReference type="HAMAP" id="MF_00650">
    <property type="entry name" value="Malonate_MdcG"/>
    <property type="match status" value="1"/>
</dbReference>